<proteinExistence type="predicted"/>
<dbReference type="Proteomes" id="UP000887540">
    <property type="component" value="Unplaced"/>
</dbReference>
<name>A0A914D1D4_9BILA</name>
<reference evidence="3" key="1">
    <citation type="submission" date="2022-11" db="UniProtKB">
        <authorList>
            <consortium name="WormBaseParasite"/>
        </authorList>
    </citation>
    <scope>IDENTIFICATION</scope>
</reference>
<dbReference type="WBParaSite" id="ACRNAN_scaffold16434.g30439.t1">
    <property type="protein sequence ID" value="ACRNAN_scaffold16434.g30439.t1"/>
    <property type="gene ID" value="ACRNAN_scaffold16434.g30439"/>
</dbReference>
<accession>A0A914D1D4</accession>
<sequence length="147" mass="15418">MSIFIGIIYKTKILYLILFIEYLEGLIPDVSLPLSCIYQECSLAKPCRFGGCFADTTTSTTSSTTTTPATTSTTTTTTTTTPTTTTTTTTTVCASCTAGQVTLVAGMPTPTAAAVTFDANGCANLVLTCTSIGNQIIMEVCINKKYS</sequence>
<evidence type="ECO:0000313" key="3">
    <source>
        <dbReference type="WBParaSite" id="ACRNAN_scaffold16434.g30439.t1"/>
    </source>
</evidence>
<evidence type="ECO:0000313" key="2">
    <source>
        <dbReference type="Proteomes" id="UP000887540"/>
    </source>
</evidence>
<dbReference type="AlphaFoldDB" id="A0A914D1D4"/>
<protein>
    <submittedName>
        <fullName evidence="3">C6 domain-containing protein</fullName>
    </submittedName>
</protein>
<organism evidence="2 3">
    <name type="scientific">Acrobeloides nanus</name>
    <dbReference type="NCBI Taxonomy" id="290746"/>
    <lineage>
        <taxon>Eukaryota</taxon>
        <taxon>Metazoa</taxon>
        <taxon>Ecdysozoa</taxon>
        <taxon>Nematoda</taxon>
        <taxon>Chromadorea</taxon>
        <taxon>Rhabditida</taxon>
        <taxon>Tylenchina</taxon>
        <taxon>Cephalobomorpha</taxon>
        <taxon>Cephaloboidea</taxon>
        <taxon>Cephalobidae</taxon>
        <taxon>Acrobeloides</taxon>
    </lineage>
</organism>
<evidence type="ECO:0000256" key="1">
    <source>
        <dbReference type="SAM" id="MobiDB-lite"/>
    </source>
</evidence>
<feature type="region of interest" description="Disordered" evidence="1">
    <location>
        <begin position="58"/>
        <end position="81"/>
    </location>
</feature>
<keyword evidence="2" id="KW-1185">Reference proteome</keyword>